<protein>
    <recommendedName>
        <fullName evidence="2">B box-type domain-containing protein</fullName>
    </recommendedName>
</protein>
<proteinExistence type="predicted"/>
<organism evidence="3 4">
    <name type="scientific">Mytilus coruscus</name>
    <name type="common">Sea mussel</name>
    <dbReference type="NCBI Taxonomy" id="42192"/>
    <lineage>
        <taxon>Eukaryota</taxon>
        <taxon>Metazoa</taxon>
        <taxon>Spiralia</taxon>
        <taxon>Lophotrochozoa</taxon>
        <taxon>Mollusca</taxon>
        <taxon>Bivalvia</taxon>
        <taxon>Autobranchia</taxon>
        <taxon>Pteriomorphia</taxon>
        <taxon>Mytilida</taxon>
        <taxon>Mytiloidea</taxon>
        <taxon>Mytilidae</taxon>
        <taxon>Mytilinae</taxon>
        <taxon>Mytilus</taxon>
    </lineage>
</organism>
<reference evidence="3 4" key="1">
    <citation type="submission" date="2020-06" db="EMBL/GenBank/DDBJ databases">
        <authorList>
            <person name="Li R."/>
            <person name="Bekaert M."/>
        </authorList>
    </citation>
    <scope>NUCLEOTIDE SEQUENCE [LARGE SCALE GENOMIC DNA]</scope>
    <source>
        <strain evidence="4">wild</strain>
    </source>
</reference>
<keyword evidence="1" id="KW-0479">Metal-binding</keyword>
<dbReference type="GO" id="GO:0008270">
    <property type="term" value="F:zinc ion binding"/>
    <property type="evidence" value="ECO:0007669"/>
    <property type="project" value="UniProtKB-KW"/>
</dbReference>
<dbReference type="OrthoDB" id="10329709at2759"/>
<dbReference type="InterPro" id="IPR000315">
    <property type="entry name" value="Znf_B-box"/>
</dbReference>
<evidence type="ECO:0000313" key="3">
    <source>
        <dbReference type="EMBL" id="CAC5416645.1"/>
    </source>
</evidence>
<evidence type="ECO:0000259" key="2">
    <source>
        <dbReference type="PROSITE" id="PS50119"/>
    </source>
</evidence>
<evidence type="ECO:0000256" key="1">
    <source>
        <dbReference type="PROSITE-ProRule" id="PRU00024"/>
    </source>
</evidence>
<dbReference type="AlphaFoldDB" id="A0A6J8EAQ0"/>
<dbReference type="Proteomes" id="UP000507470">
    <property type="component" value="Unassembled WGS sequence"/>
</dbReference>
<gene>
    <name evidence="3" type="ORF">MCOR_49240</name>
</gene>
<accession>A0A6J8EAQ0</accession>
<sequence length="401" mass="46208">MDTCDICLETCMLKPCEDCKRQLCNSCRPAHKKKKLCPTAESNISRTTISQTVYAYIPQCNTHKKTISGYCYVCCKVVCDNCTIQSNHTILGVHETAGNIREGLHSIEKDLSSKDTELARYKELCSKKDVKLKSIEKEIESKEFEWTRQILSTKKSLISTVEDNIKELQISYQEKNGLLTKAKSILAAIPVAKTSLKTISLWEQFKHAIDEFDKISESRMLSQTLLFYPGSKNPMDMMEEFGSLEIKQITNEESSNEQISEIDDISSRIMALTLDKQSQDPRDKNVTASRMIHTNKIKDCTTDLIVILYKFACDTNRTEFHENEKIMLMKKSDREMEQVTHQAGYVLEHVFKLRKTCIEKEEEIKKLIIHYADWTNEQNESDRKTKAEYEALTKAAKEDKM</sequence>
<name>A0A6J8EAQ0_MYTCO</name>
<evidence type="ECO:0000313" key="4">
    <source>
        <dbReference type="Proteomes" id="UP000507470"/>
    </source>
</evidence>
<dbReference type="PROSITE" id="PS50119">
    <property type="entry name" value="ZF_BBOX"/>
    <property type="match status" value="1"/>
</dbReference>
<keyword evidence="4" id="KW-1185">Reference proteome</keyword>
<dbReference type="EMBL" id="CACVKT020008671">
    <property type="protein sequence ID" value="CAC5416645.1"/>
    <property type="molecule type" value="Genomic_DNA"/>
</dbReference>
<dbReference type="Pfam" id="PF00643">
    <property type="entry name" value="zf-B_box"/>
    <property type="match status" value="1"/>
</dbReference>
<feature type="domain" description="B box-type" evidence="2">
    <location>
        <begin position="60"/>
        <end position="99"/>
    </location>
</feature>
<keyword evidence="1" id="KW-0863">Zinc-finger</keyword>
<keyword evidence="1" id="KW-0862">Zinc</keyword>